<dbReference type="InterPro" id="IPR036051">
    <property type="entry name" value="KRAB_dom_sf"/>
</dbReference>
<gene>
    <name evidence="5" type="ORF">CR201_G0029905</name>
</gene>
<evidence type="ECO:0000256" key="2">
    <source>
        <dbReference type="ARBA" id="ARBA00023242"/>
    </source>
</evidence>
<comment type="caution">
    <text evidence="5">The sequence shown here is derived from an EMBL/GenBank/DDBJ whole genome shotgun (WGS) entry which is preliminary data.</text>
</comment>
<dbReference type="CDD" id="cd07765">
    <property type="entry name" value="KRAB_A-box"/>
    <property type="match status" value="1"/>
</dbReference>
<evidence type="ECO:0000256" key="1">
    <source>
        <dbReference type="ARBA" id="ARBA00004123"/>
    </source>
</evidence>
<proteinExistence type="predicted"/>
<protein>
    <submittedName>
        <fullName evidence="5">ZNF525 isoform 2</fullName>
    </submittedName>
</protein>
<dbReference type="Gene3D" id="6.10.140.140">
    <property type="match status" value="1"/>
</dbReference>
<keyword evidence="3" id="KW-0812">Transmembrane</keyword>
<dbReference type="EMBL" id="NDHI03003467">
    <property type="protein sequence ID" value="PNJ42116.1"/>
    <property type="molecule type" value="Genomic_DNA"/>
</dbReference>
<dbReference type="InterPro" id="IPR050169">
    <property type="entry name" value="Krueppel_C2H2_ZnF"/>
</dbReference>
<dbReference type="PROSITE" id="PS50805">
    <property type="entry name" value="KRAB"/>
    <property type="match status" value="1"/>
</dbReference>
<name>A0A2J8UA15_PONAB</name>
<dbReference type="SMART" id="SM00349">
    <property type="entry name" value="KRAB"/>
    <property type="match status" value="1"/>
</dbReference>
<feature type="transmembrane region" description="Helical" evidence="3">
    <location>
        <begin position="86"/>
        <end position="113"/>
    </location>
</feature>
<dbReference type="Pfam" id="PF01352">
    <property type="entry name" value="KRAB"/>
    <property type="match status" value="1"/>
</dbReference>
<reference evidence="5" key="1">
    <citation type="submission" date="2017-12" db="EMBL/GenBank/DDBJ databases">
        <title>High-resolution comparative analysis of great ape genomes.</title>
        <authorList>
            <person name="Pollen A."/>
            <person name="Hastie A."/>
            <person name="Hormozdiari F."/>
            <person name="Dougherty M."/>
            <person name="Liu R."/>
            <person name="Chaisson M."/>
            <person name="Hoppe E."/>
            <person name="Hill C."/>
            <person name="Pang A."/>
            <person name="Hillier L."/>
            <person name="Baker C."/>
            <person name="Armstrong J."/>
            <person name="Shendure J."/>
            <person name="Paten B."/>
            <person name="Wilson R."/>
            <person name="Chao H."/>
            <person name="Schneider V."/>
            <person name="Ventura M."/>
            <person name="Kronenberg Z."/>
            <person name="Murali S."/>
            <person name="Gordon D."/>
            <person name="Cantsilieris S."/>
            <person name="Munson K."/>
            <person name="Nelson B."/>
            <person name="Raja A."/>
            <person name="Underwood J."/>
            <person name="Diekhans M."/>
            <person name="Fiddes I."/>
            <person name="Haussler D."/>
            <person name="Eichler E."/>
        </authorList>
    </citation>
    <scope>NUCLEOTIDE SEQUENCE [LARGE SCALE GENOMIC DNA]</scope>
    <source>
        <strain evidence="5">Susie</strain>
    </source>
</reference>
<accession>A0A2J8UA15</accession>
<dbReference type="InterPro" id="IPR001909">
    <property type="entry name" value="KRAB"/>
</dbReference>
<evidence type="ECO:0000256" key="3">
    <source>
        <dbReference type="SAM" id="Phobius"/>
    </source>
</evidence>
<dbReference type="AlphaFoldDB" id="A0A2J8UA15"/>
<keyword evidence="3" id="KW-0472">Membrane</keyword>
<keyword evidence="2" id="KW-0539">Nucleus</keyword>
<evidence type="ECO:0000313" key="5">
    <source>
        <dbReference type="EMBL" id="PNJ42116.1"/>
    </source>
</evidence>
<evidence type="ECO:0000259" key="4">
    <source>
        <dbReference type="PROSITE" id="PS50805"/>
    </source>
</evidence>
<dbReference type="SUPFAM" id="SSF109640">
    <property type="entry name" value="KRAB domain (Kruppel-associated box)"/>
    <property type="match status" value="1"/>
</dbReference>
<dbReference type="PANTHER" id="PTHR23232">
    <property type="entry name" value="KRAB DOMAIN C2H2 ZINC FINGER"/>
    <property type="match status" value="1"/>
</dbReference>
<keyword evidence="3" id="KW-1133">Transmembrane helix</keyword>
<dbReference type="PANTHER" id="PTHR23232:SF158">
    <property type="entry name" value="KRAB DOMAIN-CONTAINING PROTEIN 5"/>
    <property type="match status" value="1"/>
</dbReference>
<feature type="non-terminal residue" evidence="5">
    <location>
        <position position="1"/>
    </location>
</feature>
<comment type="subcellular location">
    <subcellularLocation>
        <location evidence="1">Nucleus</location>
    </subcellularLocation>
</comment>
<organism evidence="5">
    <name type="scientific">Pongo abelii</name>
    <name type="common">Sumatran orangutan</name>
    <name type="synonym">Pongo pygmaeus abelii</name>
    <dbReference type="NCBI Taxonomy" id="9601"/>
    <lineage>
        <taxon>Eukaryota</taxon>
        <taxon>Metazoa</taxon>
        <taxon>Chordata</taxon>
        <taxon>Craniata</taxon>
        <taxon>Vertebrata</taxon>
        <taxon>Euteleostomi</taxon>
        <taxon>Mammalia</taxon>
        <taxon>Eutheria</taxon>
        <taxon>Euarchontoglires</taxon>
        <taxon>Primates</taxon>
        <taxon>Haplorrhini</taxon>
        <taxon>Catarrhini</taxon>
        <taxon>Hominidae</taxon>
        <taxon>Pongo</taxon>
    </lineage>
</organism>
<sequence length="120" mass="14141">GLLTFRDVAIEFSQEEWKCLDPAQRTLYRDVMLENYRNLVSLVVVSVFVYRQGLPVLLKLVLVSWAQEILLGLLSSWDYRRQPPYLIIGFYFLNYSVCVSLSFLWTTCSWFLLIEPVFAF</sequence>
<feature type="domain" description="KRAB" evidence="4">
    <location>
        <begin position="3"/>
        <end position="77"/>
    </location>
</feature>
<dbReference type="GO" id="GO:0006355">
    <property type="term" value="P:regulation of DNA-templated transcription"/>
    <property type="evidence" value="ECO:0007669"/>
    <property type="project" value="InterPro"/>
</dbReference>